<reference evidence="2" key="1">
    <citation type="submission" date="2023-08" db="EMBL/GenBank/DDBJ databases">
        <authorList>
            <person name="Chen Y."/>
            <person name="Shah S."/>
            <person name="Dougan E. K."/>
            <person name="Thang M."/>
            <person name="Chan C."/>
        </authorList>
    </citation>
    <scope>NUCLEOTIDE SEQUENCE</scope>
</reference>
<accession>A0AA36I0S2</accession>
<proteinExistence type="predicted"/>
<protein>
    <recommendedName>
        <fullName evidence="1">CN hydrolase domain-containing protein</fullName>
    </recommendedName>
</protein>
<gene>
    <name evidence="2" type="ORF">EVOR1521_LOCUS7315</name>
</gene>
<dbReference type="SUPFAM" id="SSF56317">
    <property type="entry name" value="Carbon-nitrogen hydrolase"/>
    <property type="match status" value="1"/>
</dbReference>
<dbReference type="InterPro" id="IPR036526">
    <property type="entry name" value="C-N_Hydrolase_sf"/>
</dbReference>
<dbReference type="EMBL" id="CAUJNA010000581">
    <property type="protein sequence ID" value="CAJ1378927.1"/>
    <property type="molecule type" value="Genomic_DNA"/>
</dbReference>
<feature type="domain" description="CN hydrolase" evidence="1">
    <location>
        <begin position="3"/>
        <end position="249"/>
    </location>
</feature>
<dbReference type="Gene3D" id="3.60.110.10">
    <property type="entry name" value="Carbon-nitrogen hydrolase"/>
    <property type="match status" value="1"/>
</dbReference>
<keyword evidence="3" id="KW-1185">Reference proteome</keyword>
<dbReference type="PANTHER" id="PTHR23088:SF27">
    <property type="entry name" value="DEAMINATED GLUTATHIONE AMIDASE"/>
    <property type="match status" value="1"/>
</dbReference>
<dbReference type="Pfam" id="PF00795">
    <property type="entry name" value="CN_hydrolase"/>
    <property type="match status" value="1"/>
</dbReference>
<dbReference type="Proteomes" id="UP001178507">
    <property type="component" value="Unassembled WGS sequence"/>
</dbReference>
<evidence type="ECO:0000313" key="2">
    <source>
        <dbReference type="EMBL" id="CAJ1378927.1"/>
    </source>
</evidence>
<name>A0AA36I0S2_9DINO</name>
<dbReference type="PANTHER" id="PTHR23088">
    <property type="entry name" value="NITRILASE-RELATED"/>
    <property type="match status" value="1"/>
</dbReference>
<dbReference type="AlphaFoldDB" id="A0AA36I0S2"/>
<evidence type="ECO:0000313" key="3">
    <source>
        <dbReference type="Proteomes" id="UP001178507"/>
    </source>
</evidence>
<sequence length="272" mass="30235">MSLKVGLVQIQPASEPPSVGKAQLVQHAADLISKAPQADIYVLPELAPTGYNAHVFNSLDEMSEDERLETAPCRQALSLVARERGAYICYGVPGQSQSGFCIRQVVLDPSGEVIASYDKIHLCDFGDCAETRHFTCGETLCTFDCKGFRVGLLICADIRYTELCRELAVGRGCEILLQPAAFARDVTYATWQSFVECRALENQVYWAAVNYAGPDFGGSMWCPPWVDGKHKITSRIGMEETVVVHEATKDELRSVKSSFQFMRCRKERGEYK</sequence>
<dbReference type="CDD" id="cd07197">
    <property type="entry name" value="nitrilase"/>
    <property type="match status" value="1"/>
</dbReference>
<dbReference type="InterPro" id="IPR003010">
    <property type="entry name" value="C-N_Hydrolase"/>
</dbReference>
<dbReference type="PROSITE" id="PS50263">
    <property type="entry name" value="CN_HYDROLASE"/>
    <property type="match status" value="1"/>
</dbReference>
<comment type="caution">
    <text evidence="2">The sequence shown here is derived from an EMBL/GenBank/DDBJ whole genome shotgun (WGS) entry which is preliminary data.</text>
</comment>
<evidence type="ECO:0000259" key="1">
    <source>
        <dbReference type="PROSITE" id="PS50263"/>
    </source>
</evidence>
<organism evidence="2 3">
    <name type="scientific">Effrenium voratum</name>
    <dbReference type="NCBI Taxonomy" id="2562239"/>
    <lineage>
        <taxon>Eukaryota</taxon>
        <taxon>Sar</taxon>
        <taxon>Alveolata</taxon>
        <taxon>Dinophyceae</taxon>
        <taxon>Suessiales</taxon>
        <taxon>Symbiodiniaceae</taxon>
        <taxon>Effrenium</taxon>
    </lineage>
</organism>